<dbReference type="GeneID" id="68843603"/>
<dbReference type="InterPro" id="IPR050902">
    <property type="entry name" value="ABC_Transporter_SBP"/>
</dbReference>
<dbReference type="SUPFAM" id="SSF53807">
    <property type="entry name" value="Helical backbone' metal receptor"/>
    <property type="match status" value="1"/>
</dbReference>
<dbReference type="Gene3D" id="3.40.50.1980">
    <property type="entry name" value="Nitrogenase molybdenum iron protein domain"/>
    <property type="match status" value="2"/>
</dbReference>
<protein>
    <submittedName>
        <fullName evidence="3">Iron ABC transporter substrate-binding protein</fullName>
    </submittedName>
</protein>
<name>A0A1D9LLQ6_9NEIS</name>
<keyword evidence="1" id="KW-0732">Signal</keyword>
<dbReference type="Pfam" id="PF01497">
    <property type="entry name" value="Peripla_BP_2"/>
    <property type="match status" value="1"/>
</dbReference>
<dbReference type="STRING" id="1108595.BKX93_20595"/>
<feature type="signal peptide" evidence="1">
    <location>
        <begin position="1"/>
        <end position="23"/>
    </location>
</feature>
<evidence type="ECO:0000313" key="3">
    <source>
        <dbReference type="EMBL" id="AOZ52161.1"/>
    </source>
</evidence>
<dbReference type="PROSITE" id="PS50983">
    <property type="entry name" value="FE_B12_PBP"/>
    <property type="match status" value="1"/>
</dbReference>
<dbReference type="PANTHER" id="PTHR30535:SF34">
    <property type="entry name" value="MOLYBDATE-BINDING PROTEIN MOLA"/>
    <property type="match status" value="1"/>
</dbReference>
<organism evidence="3 4">
    <name type="scientific">Chromobacterium vaccinii</name>
    <dbReference type="NCBI Taxonomy" id="1108595"/>
    <lineage>
        <taxon>Bacteria</taxon>
        <taxon>Pseudomonadati</taxon>
        <taxon>Pseudomonadota</taxon>
        <taxon>Betaproteobacteria</taxon>
        <taxon>Neisseriales</taxon>
        <taxon>Chromobacteriaceae</taxon>
        <taxon>Chromobacterium</taxon>
    </lineage>
</organism>
<accession>A0A1D9LLQ6</accession>
<dbReference type="RefSeq" id="WP_070981156.1">
    <property type="nucleotide sequence ID" value="NZ_CP017707.1"/>
</dbReference>
<dbReference type="CDD" id="cd01139">
    <property type="entry name" value="TroA_f"/>
    <property type="match status" value="1"/>
</dbReference>
<dbReference type="InterPro" id="IPR002491">
    <property type="entry name" value="ABC_transptr_periplasmic_BD"/>
</dbReference>
<dbReference type="EMBL" id="CP017707">
    <property type="protein sequence ID" value="AOZ52161.1"/>
    <property type="molecule type" value="Genomic_DNA"/>
</dbReference>
<evidence type="ECO:0000259" key="2">
    <source>
        <dbReference type="PROSITE" id="PS50983"/>
    </source>
</evidence>
<feature type="chain" id="PRO_5009443288" evidence="1">
    <location>
        <begin position="24"/>
        <end position="369"/>
    </location>
</feature>
<gene>
    <name evidence="3" type="ORF">BKX93_20595</name>
</gene>
<reference evidence="3 4" key="1">
    <citation type="submission" date="2016-10" db="EMBL/GenBank/DDBJ databases">
        <title>Chromobacterium muskegensis sp. nov., an insecticidal bacterium isolated from Sphagnum bogs.</title>
        <authorList>
            <person name="Sparks M.E."/>
            <person name="Blackburn M.B."/>
            <person name="Gundersen-Rindal D.E."/>
            <person name="Mitchell A."/>
            <person name="Farrar R."/>
            <person name="Kuhar D."/>
        </authorList>
    </citation>
    <scope>NUCLEOTIDE SEQUENCE [LARGE SCALE GENOMIC DNA]</scope>
    <source>
        <strain evidence="3 4">21-1</strain>
    </source>
</reference>
<dbReference type="PANTHER" id="PTHR30535">
    <property type="entry name" value="VITAMIN B12-BINDING PROTEIN"/>
    <property type="match status" value="1"/>
</dbReference>
<dbReference type="KEGG" id="cvc:BKX93_20595"/>
<feature type="domain" description="Fe/B12 periplasmic-binding" evidence="2">
    <location>
        <begin position="42"/>
        <end position="341"/>
    </location>
</feature>
<dbReference type="Proteomes" id="UP000178776">
    <property type="component" value="Chromosome"/>
</dbReference>
<dbReference type="AlphaFoldDB" id="A0A1D9LLQ6"/>
<sequence>MKTVFSRLLAAALIAAASLSAQAAVVTDIAGRKVEVPAKVNRILLGEGRLFYSLALLEGKQPLARVAGWQGDFRQLDPQTYAQYKKRFPEIDRIPLIGKTSENSVSAEKVLTLKPDIAIFSISGHGPGLNNPIVQQLQAAKVPVVFVDFRNAPLEHTVPSLRIMGQALQREAEAERFIRFYQSRIDAIRKTVAAIPAQQKPKVFLDLRAAAFPNVTSAGKGSLGELVDAAGGVNIGDKLIPGAVGEVNMEHVLASKPDWYIGTGTADAADKIGIQFGADISPAQARASLARAAARKPVGALAAVRDGRTFGAWHHFYNTPYHIVLLEAFAKTLQPTRFAKLDPDASWQQLHRDFLAIPPQGTYWVKGGK</sequence>
<evidence type="ECO:0000313" key="4">
    <source>
        <dbReference type="Proteomes" id="UP000178776"/>
    </source>
</evidence>
<proteinExistence type="predicted"/>
<evidence type="ECO:0000256" key="1">
    <source>
        <dbReference type="SAM" id="SignalP"/>
    </source>
</evidence>